<name>A0A1H1RIK5_9ACTN</name>
<protein>
    <submittedName>
        <fullName evidence="8">NADH dehydrogenase, FAD-containing subunit</fullName>
    </submittedName>
</protein>
<dbReference type="InterPro" id="IPR051169">
    <property type="entry name" value="NADH-Q_oxidoreductase"/>
</dbReference>
<dbReference type="PANTHER" id="PTHR42913:SF3">
    <property type="entry name" value="64 KDA MITOCHONDRIAL NADH DEHYDROGENASE (EUROFUNG)"/>
    <property type="match status" value="1"/>
</dbReference>
<dbReference type="InterPro" id="IPR036188">
    <property type="entry name" value="FAD/NAD-bd_sf"/>
</dbReference>
<dbReference type="PANTHER" id="PTHR42913">
    <property type="entry name" value="APOPTOSIS-INDUCING FACTOR 1"/>
    <property type="match status" value="1"/>
</dbReference>
<dbReference type="EMBL" id="LT629772">
    <property type="protein sequence ID" value="SDS35545.1"/>
    <property type="molecule type" value="Genomic_DNA"/>
</dbReference>
<dbReference type="Pfam" id="PF07992">
    <property type="entry name" value="Pyr_redox_2"/>
    <property type="match status" value="1"/>
</dbReference>
<sequence>MNESATDQQPVVIIGAGYAGLVAARSLSRRLRGRIPLTLINDRPDFVERVRLHQYATGRPGARISLADAAPRAEVIIGRVTAIHRAERLVELADGRTIGYQRLLYALGSSGATAIDGADSVSSPGAADVLRVRLAALPAGHSVAVVGAGLTGLEAASEIAETRPDLSVALITADRLGDGLSPMARRHLGRAVNRLEIALHQQTTVTGWASATVQAVDRTAAERSIPADLVVWAAGFTVSPIAAEAGLAVDDHGRVRVDTQLRSITDPRIWVIGDAAAAPTVGGDVSRMSCQAAVPMAWHAAAAVVAQLDGRRPARHRSRFVWQNIGLGRHDAVTQFTHADDSPRSFVLTGRPAALLKELISYGVAWLATGRRPRRETFRGGEGRVEMIRDNGRHVDDEVAAFDGAGLGSGSSAGRATDLGHEDHLHGPR</sequence>
<dbReference type="GO" id="GO:0003955">
    <property type="term" value="F:NAD(P)H dehydrogenase (quinone) activity"/>
    <property type="evidence" value="ECO:0007669"/>
    <property type="project" value="TreeGrafter"/>
</dbReference>
<gene>
    <name evidence="8" type="ORF">SAMN04489812_1661</name>
</gene>
<dbReference type="GO" id="GO:0019646">
    <property type="term" value="P:aerobic electron transport chain"/>
    <property type="evidence" value="ECO:0007669"/>
    <property type="project" value="TreeGrafter"/>
</dbReference>
<keyword evidence="9" id="KW-1185">Reference proteome</keyword>
<dbReference type="Gene3D" id="3.50.50.100">
    <property type="match status" value="1"/>
</dbReference>
<accession>A0A1H1RIK5</accession>
<reference evidence="8 9" key="1">
    <citation type="submission" date="2016-10" db="EMBL/GenBank/DDBJ databases">
        <authorList>
            <person name="de Groot N.N."/>
        </authorList>
    </citation>
    <scope>NUCLEOTIDE SEQUENCE [LARGE SCALE GENOMIC DNA]</scope>
    <source>
        <strain evidence="8 9">DSM 21800</strain>
    </source>
</reference>
<proteinExistence type="inferred from homology"/>
<dbReference type="InterPro" id="IPR023753">
    <property type="entry name" value="FAD/NAD-binding_dom"/>
</dbReference>
<dbReference type="RefSeq" id="WP_157683301.1">
    <property type="nucleotide sequence ID" value="NZ_LT629772.1"/>
</dbReference>
<evidence type="ECO:0000256" key="5">
    <source>
        <dbReference type="ARBA" id="ARBA00023002"/>
    </source>
</evidence>
<evidence type="ECO:0000259" key="7">
    <source>
        <dbReference type="Pfam" id="PF07992"/>
    </source>
</evidence>
<feature type="domain" description="FAD/NAD(P)-binding" evidence="7">
    <location>
        <begin position="11"/>
        <end position="296"/>
    </location>
</feature>
<comment type="cofactor">
    <cofactor evidence="1">
        <name>FAD</name>
        <dbReference type="ChEBI" id="CHEBI:57692"/>
    </cofactor>
</comment>
<evidence type="ECO:0000256" key="3">
    <source>
        <dbReference type="ARBA" id="ARBA00022630"/>
    </source>
</evidence>
<evidence type="ECO:0000256" key="1">
    <source>
        <dbReference type="ARBA" id="ARBA00001974"/>
    </source>
</evidence>
<feature type="compositionally biased region" description="Basic and acidic residues" evidence="6">
    <location>
        <begin position="418"/>
        <end position="429"/>
    </location>
</feature>
<evidence type="ECO:0000256" key="4">
    <source>
        <dbReference type="ARBA" id="ARBA00022827"/>
    </source>
</evidence>
<dbReference type="PRINTS" id="PR00368">
    <property type="entry name" value="FADPNR"/>
</dbReference>
<evidence type="ECO:0000256" key="6">
    <source>
        <dbReference type="SAM" id="MobiDB-lite"/>
    </source>
</evidence>
<evidence type="ECO:0000313" key="9">
    <source>
        <dbReference type="Proteomes" id="UP000199103"/>
    </source>
</evidence>
<keyword evidence="5" id="KW-0560">Oxidoreductase</keyword>
<keyword evidence="3" id="KW-0285">Flavoprotein</keyword>
<evidence type="ECO:0000313" key="8">
    <source>
        <dbReference type="EMBL" id="SDS35545.1"/>
    </source>
</evidence>
<dbReference type="STRING" id="630515.SAMN04489812_1661"/>
<organism evidence="8 9">
    <name type="scientific">Microlunatus soli</name>
    <dbReference type="NCBI Taxonomy" id="630515"/>
    <lineage>
        <taxon>Bacteria</taxon>
        <taxon>Bacillati</taxon>
        <taxon>Actinomycetota</taxon>
        <taxon>Actinomycetes</taxon>
        <taxon>Propionibacteriales</taxon>
        <taxon>Propionibacteriaceae</taxon>
        <taxon>Microlunatus</taxon>
    </lineage>
</organism>
<dbReference type="Proteomes" id="UP000199103">
    <property type="component" value="Chromosome I"/>
</dbReference>
<dbReference type="PRINTS" id="PR00469">
    <property type="entry name" value="PNDRDTASEII"/>
</dbReference>
<dbReference type="OrthoDB" id="9784880at2"/>
<keyword evidence="4" id="KW-0274">FAD</keyword>
<comment type="similarity">
    <text evidence="2">Belongs to the NADH dehydrogenase family.</text>
</comment>
<feature type="region of interest" description="Disordered" evidence="6">
    <location>
        <begin position="406"/>
        <end position="429"/>
    </location>
</feature>
<evidence type="ECO:0000256" key="2">
    <source>
        <dbReference type="ARBA" id="ARBA00005272"/>
    </source>
</evidence>
<dbReference type="SUPFAM" id="SSF51905">
    <property type="entry name" value="FAD/NAD(P)-binding domain"/>
    <property type="match status" value="1"/>
</dbReference>
<dbReference type="AlphaFoldDB" id="A0A1H1RIK5"/>